<dbReference type="EMBL" id="MUGW01000043">
    <property type="protein sequence ID" value="OXA86035.1"/>
    <property type="molecule type" value="Genomic_DNA"/>
</dbReference>
<reference evidence="1 2" key="1">
    <citation type="submission" date="2016-11" db="EMBL/GenBank/DDBJ databases">
        <title>Whole genomes of Flavobacteriaceae.</title>
        <authorList>
            <person name="Stine C."/>
            <person name="Li C."/>
            <person name="Tadesse D."/>
        </authorList>
    </citation>
    <scope>NUCLEOTIDE SEQUENCE [LARGE SCALE GENOMIC DNA]</scope>
    <source>
        <strain evidence="1 2">DSM 18292</strain>
    </source>
</reference>
<evidence type="ECO:0000313" key="2">
    <source>
        <dbReference type="Proteomes" id="UP000198345"/>
    </source>
</evidence>
<sequence length="84" mass="9424">MESKQQKSIHDLQLHESMIIASHSGMYANEQTSVRRVPGGWIYSTYHSFGKENSGTSKSESSVFVPFSNEFIEDLVVNISADKL</sequence>
<dbReference type="AlphaFoldDB" id="A0A226GVU6"/>
<organism evidence="1 2">
    <name type="scientific">Flavobacterium hercynium</name>
    <dbReference type="NCBI Taxonomy" id="387094"/>
    <lineage>
        <taxon>Bacteria</taxon>
        <taxon>Pseudomonadati</taxon>
        <taxon>Bacteroidota</taxon>
        <taxon>Flavobacteriia</taxon>
        <taxon>Flavobacteriales</taxon>
        <taxon>Flavobacteriaceae</taxon>
        <taxon>Flavobacterium</taxon>
    </lineage>
</organism>
<proteinExistence type="predicted"/>
<protein>
    <submittedName>
        <fullName evidence="1">Uncharacterized protein</fullName>
    </submittedName>
</protein>
<accession>A0A226GVU6</accession>
<name>A0A226GVU6_9FLAO</name>
<dbReference type="Proteomes" id="UP000198345">
    <property type="component" value="Unassembled WGS sequence"/>
</dbReference>
<comment type="caution">
    <text evidence="1">The sequence shown here is derived from an EMBL/GenBank/DDBJ whole genome shotgun (WGS) entry which is preliminary data.</text>
</comment>
<evidence type="ECO:0000313" key="1">
    <source>
        <dbReference type="EMBL" id="OXA86035.1"/>
    </source>
</evidence>
<gene>
    <name evidence="1" type="ORF">B0A66_18390</name>
</gene>
<keyword evidence="2" id="KW-1185">Reference proteome</keyword>